<feature type="compositionally biased region" description="Low complexity" evidence="6">
    <location>
        <begin position="341"/>
        <end position="351"/>
    </location>
</feature>
<dbReference type="PROSITE" id="PS00028">
    <property type="entry name" value="ZINC_FINGER_C2H2_1"/>
    <property type="match status" value="2"/>
</dbReference>
<feature type="region of interest" description="Disordered" evidence="6">
    <location>
        <begin position="62"/>
        <end position="138"/>
    </location>
</feature>
<sequence>MADAAAPATPRSEHAGAAAADMDVDAAPGGFTADDVDAAAVLASLTGFAASSPPTAAATAAAAASAMPPARPPPVPRSHTMPLLPSGRLAGPATAAATQADKCSADADAPGAAQEHQHQHQHQHSHAHGPAHGPAHAPLLAAPFAPYLHPNQTQPSAAAAAYGPAGAQHVYGHHLTASPTPTHASSLSPRSAAAADAADRPRTSPSPLLAPKASPRADSGIGSFASSASSHHPPPSRWPPAADARAHPYDHPRAHAVHEAVHHGYYPPPVAQQHAQQHSHLPVWAPEDLRSPPKPPPSSTAQQMLRDQAAAGGHYTLPPIQAPDRSYGHSLPPPSQLQHYPAAPAASGVAGPLPPGPLPHPHSHSPRVAAHARHSPAHQHPWADTAGSPPLPSSSSAAAAAASRGAGTFGPELHAFHQQHLPAYPDAPHSFATGSSGQASERRRYAQEHAHHAYERDPYGRERAAHEYYKQERAEQGRRSLEPQQQPQQPSGGSVTPSGTSSSASAPQHAGDRDGRPHGVANRGRRVRTPIRSLSLPVQGAGKQPRDAATAVTPPPPSSSAASAPTSAAVAAAAAAASSSSSSSSSSIPVAVIMGLAQPTKSSNMSPGISFTSKPVASDGKMVVDRRTLMQTPALWRRQTKRSRNSEGAAELFRFGCTMCDKAFTRKYNLEAHILSHNNIKPFPCTYEGCGEAFVRKYDLNRHVQTVHERNVFGPCPFCNRMYSRADSYRKHVRLEERMHNAVNGIMGGAAGAAGPGGIVKLSAEARAAAGLDDDEDDEDGSPHEEEDDEHGDHGGHGSQAGHSHNDDRNGAHRHGHDFGEPFPQADHGEKSRHDGPIST</sequence>
<evidence type="ECO:0000256" key="6">
    <source>
        <dbReference type="SAM" id="MobiDB-lite"/>
    </source>
</evidence>
<feature type="compositionally biased region" description="Low complexity" evidence="6">
    <location>
        <begin position="15"/>
        <end position="30"/>
    </location>
</feature>
<dbReference type="PROSITE" id="PS50157">
    <property type="entry name" value="ZINC_FINGER_C2H2_2"/>
    <property type="match status" value="2"/>
</dbReference>
<accession>A0ABR4NIH7</accession>
<dbReference type="Gene3D" id="3.30.160.60">
    <property type="entry name" value="Classic Zinc Finger"/>
    <property type="match status" value="2"/>
</dbReference>
<evidence type="ECO:0000256" key="4">
    <source>
        <dbReference type="ARBA" id="ARBA00022833"/>
    </source>
</evidence>
<feature type="compositionally biased region" description="Basic residues" evidence="6">
    <location>
        <begin position="119"/>
        <end position="129"/>
    </location>
</feature>
<feature type="region of interest" description="Disordered" evidence="6">
    <location>
        <begin position="172"/>
        <end position="248"/>
    </location>
</feature>
<dbReference type="SUPFAM" id="SSF57667">
    <property type="entry name" value="beta-beta-alpha zinc fingers"/>
    <property type="match status" value="1"/>
</dbReference>
<feature type="compositionally biased region" description="Low complexity" evidence="6">
    <location>
        <begin position="203"/>
        <end position="231"/>
    </location>
</feature>
<gene>
    <name evidence="8" type="ORF">HK105_200976</name>
</gene>
<dbReference type="Pfam" id="PF00096">
    <property type="entry name" value="zf-C2H2"/>
    <property type="match status" value="2"/>
</dbReference>
<feature type="region of interest" description="Disordered" evidence="6">
    <location>
        <begin position="768"/>
        <end position="840"/>
    </location>
</feature>
<feature type="compositionally biased region" description="Basic and acidic residues" evidence="6">
    <location>
        <begin position="827"/>
        <end position="840"/>
    </location>
</feature>
<evidence type="ECO:0000259" key="7">
    <source>
        <dbReference type="PROSITE" id="PS50157"/>
    </source>
</evidence>
<evidence type="ECO:0000313" key="9">
    <source>
        <dbReference type="Proteomes" id="UP001527925"/>
    </source>
</evidence>
<feature type="compositionally biased region" description="Basic residues" evidence="6">
    <location>
        <begin position="361"/>
        <end position="377"/>
    </location>
</feature>
<feature type="region of interest" description="Disordered" evidence="6">
    <location>
        <begin position="1"/>
        <end position="32"/>
    </location>
</feature>
<evidence type="ECO:0000256" key="5">
    <source>
        <dbReference type="PROSITE-ProRule" id="PRU00042"/>
    </source>
</evidence>
<protein>
    <recommendedName>
        <fullName evidence="7">C2H2-type domain-containing protein</fullName>
    </recommendedName>
</protein>
<keyword evidence="4" id="KW-0862">Zinc</keyword>
<reference evidence="8 9" key="1">
    <citation type="submission" date="2023-09" db="EMBL/GenBank/DDBJ databases">
        <title>Pangenome analysis of Batrachochytrium dendrobatidis and related Chytrids.</title>
        <authorList>
            <person name="Yacoub M.N."/>
            <person name="Stajich J.E."/>
            <person name="James T.Y."/>
        </authorList>
    </citation>
    <scope>NUCLEOTIDE SEQUENCE [LARGE SCALE GENOMIC DNA]</scope>
    <source>
        <strain evidence="8 9">JEL0888</strain>
    </source>
</reference>
<dbReference type="PANTHER" id="PTHR24379">
    <property type="entry name" value="KRAB AND ZINC FINGER DOMAIN-CONTAINING"/>
    <property type="match status" value="1"/>
</dbReference>
<feature type="region of interest" description="Disordered" evidence="6">
    <location>
        <begin position="314"/>
        <end position="410"/>
    </location>
</feature>
<keyword evidence="1" id="KW-0479">Metal-binding</keyword>
<dbReference type="EMBL" id="JADGIZ020000003">
    <property type="protein sequence ID" value="KAL2919333.1"/>
    <property type="molecule type" value="Genomic_DNA"/>
</dbReference>
<feature type="domain" description="C2H2-type" evidence="7">
    <location>
        <begin position="683"/>
        <end position="708"/>
    </location>
</feature>
<comment type="caution">
    <text evidence="8">The sequence shown here is derived from an EMBL/GenBank/DDBJ whole genome shotgun (WGS) entry which is preliminary data.</text>
</comment>
<feature type="compositionally biased region" description="Basic and acidic residues" evidence="6">
    <location>
        <begin position="440"/>
        <end position="481"/>
    </location>
</feature>
<feature type="compositionally biased region" description="Low complexity" evidence="6">
    <location>
        <begin position="90"/>
        <end position="114"/>
    </location>
</feature>
<organism evidence="8 9">
    <name type="scientific">Polyrhizophydium stewartii</name>
    <dbReference type="NCBI Taxonomy" id="2732419"/>
    <lineage>
        <taxon>Eukaryota</taxon>
        <taxon>Fungi</taxon>
        <taxon>Fungi incertae sedis</taxon>
        <taxon>Chytridiomycota</taxon>
        <taxon>Chytridiomycota incertae sedis</taxon>
        <taxon>Chytridiomycetes</taxon>
        <taxon>Rhizophydiales</taxon>
        <taxon>Rhizophydiales incertae sedis</taxon>
        <taxon>Polyrhizophydium</taxon>
    </lineage>
</organism>
<feature type="compositionally biased region" description="Low complexity" evidence="6">
    <location>
        <begin position="483"/>
        <end position="508"/>
    </location>
</feature>
<dbReference type="InterPro" id="IPR036236">
    <property type="entry name" value="Znf_C2H2_sf"/>
</dbReference>
<evidence type="ECO:0000313" key="8">
    <source>
        <dbReference type="EMBL" id="KAL2919333.1"/>
    </source>
</evidence>
<name>A0ABR4NIH7_9FUNG</name>
<keyword evidence="9" id="KW-1185">Reference proteome</keyword>
<feature type="domain" description="C2H2-type" evidence="7">
    <location>
        <begin position="655"/>
        <end position="682"/>
    </location>
</feature>
<proteinExistence type="predicted"/>
<evidence type="ECO:0000256" key="2">
    <source>
        <dbReference type="ARBA" id="ARBA00022737"/>
    </source>
</evidence>
<evidence type="ECO:0000256" key="3">
    <source>
        <dbReference type="ARBA" id="ARBA00022771"/>
    </source>
</evidence>
<feature type="compositionally biased region" description="Low complexity" evidence="6">
    <location>
        <begin position="393"/>
        <end position="406"/>
    </location>
</feature>
<keyword evidence="3 5" id="KW-0863">Zinc-finger</keyword>
<dbReference type="Proteomes" id="UP001527925">
    <property type="component" value="Unassembled WGS sequence"/>
</dbReference>
<keyword evidence="2" id="KW-0677">Repeat</keyword>
<feature type="compositionally biased region" description="Low complexity" evidence="6">
    <location>
        <begin position="184"/>
        <end position="196"/>
    </location>
</feature>
<feature type="compositionally biased region" description="Acidic residues" evidence="6">
    <location>
        <begin position="772"/>
        <end position="790"/>
    </location>
</feature>
<feature type="region of interest" description="Disordered" evidence="6">
    <location>
        <begin position="423"/>
        <end position="564"/>
    </location>
</feature>
<dbReference type="PANTHER" id="PTHR24379:SF121">
    <property type="entry name" value="C2H2-TYPE DOMAIN-CONTAINING PROTEIN"/>
    <property type="match status" value="1"/>
</dbReference>
<feature type="region of interest" description="Disordered" evidence="6">
    <location>
        <begin position="285"/>
        <end position="304"/>
    </location>
</feature>
<dbReference type="SMART" id="SM00355">
    <property type="entry name" value="ZnF_C2H2"/>
    <property type="match status" value="3"/>
</dbReference>
<evidence type="ECO:0000256" key="1">
    <source>
        <dbReference type="ARBA" id="ARBA00022723"/>
    </source>
</evidence>
<dbReference type="InterPro" id="IPR013087">
    <property type="entry name" value="Znf_C2H2_type"/>
</dbReference>